<reference evidence="3" key="1">
    <citation type="journal article" date="2023" name="Mol. Biol. Evol.">
        <title>Third-Generation Sequencing Reveals the Adaptive Role of the Epigenome in Three Deep-Sea Polychaetes.</title>
        <authorList>
            <person name="Perez M."/>
            <person name="Aroh O."/>
            <person name="Sun Y."/>
            <person name="Lan Y."/>
            <person name="Juniper S.K."/>
            <person name="Young C.R."/>
            <person name="Angers B."/>
            <person name="Qian P.Y."/>
        </authorList>
    </citation>
    <scope>NUCLEOTIDE SEQUENCE</scope>
    <source>
        <strain evidence="3">R07B-5</strain>
    </source>
</reference>
<evidence type="ECO:0000313" key="3">
    <source>
        <dbReference type="EMBL" id="KAK2162041.1"/>
    </source>
</evidence>
<comment type="similarity">
    <text evidence="1">Belongs to the SAS10 family.</text>
</comment>
<evidence type="ECO:0000256" key="1">
    <source>
        <dbReference type="ARBA" id="ARBA00010979"/>
    </source>
</evidence>
<evidence type="ECO:0008006" key="5">
    <source>
        <dbReference type="Google" id="ProtNLM"/>
    </source>
</evidence>
<dbReference type="GO" id="GO:0000462">
    <property type="term" value="P:maturation of SSU-rRNA from tricistronic rRNA transcript (SSU-rRNA, 5.8S rRNA, LSU-rRNA)"/>
    <property type="evidence" value="ECO:0007669"/>
    <property type="project" value="TreeGrafter"/>
</dbReference>
<keyword evidence="4" id="KW-1185">Reference proteome</keyword>
<dbReference type="Proteomes" id="UP001209878">
    <property type="component" value="Unassembled WGS sequence"/>
</dbReference>
<feature type="region of interest" description="Disordered" evidence="2">
    <location>
        <begin position="122"/>
        <end position="200"/>
    </location>
</feature>
<comment type="caution">
    <text evidence="3">The sequence shown here is derived from an EMBL/GenBank/DDBJ whole genome shotgun (WGS) entry which is preliminary data.</text>
</comment>
<dbReference type="AlphaFoldDB" id="A0AAD9NBG3"/>
<name>A0AAD9NBG3_RIDPI</name>
<dbReference type="PANTHER" id="PTHR13237">
    <property type="entry name" value="SOMETHING ABOUT SILENCING PROTEIN 10-RELATED"/>
    <property type="match status" value="1"/>
</dbReference>
<feature type="compositionally biased region" description="Basic and acidic residues" evidence="2">
    <location>
        <begin position="176"/>
        <end position="192"/>
    </location>
</feature>
<dbReference type="PANTHER" id="PTHR13237:SF9">
    <property type="entry name" value="NEUROGUIDIN"/>
    <property type="match status" value="1"/>
</dbReference>
<dbReference type="GO" id="GO:0032040">
    <property type="term" value="C:small-subunit processome"/>
    <property type="evidence" value="ECO:0007669"/>
    <property type="project" value="TreeGrafter"/>
</dbReference>
<dbReference type="Pfam" id="PF04000">
    <property type="entry name" value="Sas10_Utp3"/>
    <property type="match status" value="1"/>
</dbReference>
<feature type="compositionally biased region" description="Acidic residues" evidence="2">
    <location>
        <begin position="142"/>
        <end position="155"/>
    </location>
</feature>
<sequence length="311" mass="35282">MEMVSSEDTARALDLLGDIKNKVGDAVTHFQNLLKKVENGSISTAKGISFLEVKYHLLLDYLMNMTFVMCHKVNGRSIKGDPSIERLVEIRTVLEKMRPIDQKLKYQIDKLIKTAMTGAVGEDDPLRFKANPSNLTSKLEGDGESGESGGEGEGEGEGKAETSKVYKPPKLAAMHYEGDETQKERLERQTEKTRKRALSSSIMQDLRREYDDGPEEVWDDADLHRAKIDRAGKERTTYEEKYFMRMSVAKKEKNEAKRLRTMSGLDTLTKFGDIRALTGGQETQEEDDMQRRKKRKVSEMFIVILSNEGNC</sequence>
<proteinExistence type="inferred from homology"/>
<dbReference type="InterPro" id="IPR007146">
    <property type="entry name" value="Sas10/Utp3/C1D"/>
</dbReference>
<organism evidence="3 4">
    <name type="scientific">Ridgeia piscesae</name>
    <name type="common">Tubeworm</name>
    <dbReference type="NCBI Taxonomy" id="27915"/>
    <lineage>
        <taxon>Eukaryota</taxon>
        <taxon>Metazoa</taxon>
        <taxon>Spiralia</taxon>
        <taxon>Lophotrochozoa</taxon>
        <taxon>Annelida</taxon>
        <taxon>Polychaeta</taxon>
        <taxon>Sedentaria</taxon>
        <taxon>Canalipalpata</taxon>
        <taxon>Sabellida</taxon>
        <taxon>Siboglinidae</taxon>
        <taxon>Ridgeia</taxon>
    </lineage>
</organism>
<protein>
    <recommendedName>
        <fullName evidence="5">Neuroguidin</fullName>
    </recommendedName>
</protein>
<accession>A0AAD9NBG3</accession>
<gene>
    <name evidence="3" type="ORF">NP493_1544g00027</name>
</gene>
<dbReference type="EMBL" id="JAODUO010001545">
    <property type="protein sequence ID" value="KAK2162041.1"/>
    <property type="molecule type" value="Genomic_DNA"/>
</dbReference>
<evidence type="ECO:0000313" key="4">
    <source>
        <dbReference type="Proteomes" id="UP001209878"/>
    </source>
</evidence>
<evidence type="ECO:0000256" key="2">
    <source>
        <dbReference type="SAM" id="MobiDB-lite"/>
    </source>
</evidence>